<dbReference type="InterPro" id="IPR036869">
    <property type="entry name" value="J_dom_sf"/>
</dbReference>
<dbReference type="SUPFAM" id="SSF52799">
    <property type="entry name" value="(Phosphotyrosine protein) phosphatases II"/>
    <property type="match status" value="1"/>
</dbReference>
<feature type="compositionally biased region" description="Low complexity" evidence="25">
    <location>
        <begin position="935"/>
        <end position="944"/>
    </location>
</feature>
<evidence type="ECO:0000256" key="24">
    <source>
        <dbReference type="ARBA" id="ARBA00076380"/>
    </source>
</evidence>
<dbReference type="FunFam" id="1.10.510.10:FF:000228">
    <property type="entry name" value="cyclin-G-associated kinase isoform X1"/>
    <property type="match status" value="1"/>
</dbReference>
<keyword evidence="10" id="KW-0597">Phosphoprotein</keyword>
<dbReference type="GO" id="GO:0005925">
    <property type="term" value="C:focal adhesion"/>
    <property type="evidence" value="ECO:0007669"/>
    <property type="project" value="UniProtKB-SubCell"/>
</dbReference>
<evidence type="ECO:0000256" key="12">
    <source>
        <dbReference type="ARBA" id="ARBA00022741"/>
    </source>
</evidence>
<comment type="function">
    <text evidence="22">Associates with cyclin G and CDK5. Seems to act as an auxilin homolog that is involved in the uncoating of clathrin-coated vesicles by Hsc70 in non-neuronal cells. Expression oscillates slightly during the cell cycle, peaking at G1. May play a role in clathrin-mediated endocytosis and intracellular trafficking, and in the dynamics of clathrin assembly/disassembly.</text>
</comment>
<dbReference type="InterPro" id="IPR001623">
    <property type="entry name" value="DnaJ_domain"/>
</dbReference>
<dbReference type="SUPFAM" id="SSF56112">
    <property type="entry name" value="Protein kinase-like (PK-like)"/>
    <property type="match status" value="1"/>
</dbReference>
<protein>
    <recommendedName>
        <fullName evidence="23">Cyclin-G-associated kinase</fullName>
        <ecNumber evidence="6">2.7.11.1</ecNumber>
    </recommendedName>
    <alternativeName>
        <fullName evidence="24">DnaJ homolog subfamily C member 26</fullName>
    </alternativeName>
</protein>
<feature type="region of interest" description="Disordered" evidence="25">
    <location>
        <begin position="906"/>
        <end position="949"/>
    </location>
</feature>
<evidence type="ECO:0000256" key="15">
    <source>
        <dbReference type="ARBA" id="ARBA00022949"/>
    </source>
</evidence>
<dbReference type="EC" id="2.7.11.1" evidence="6"/>
<dbReference type="SMART" id="SM01326">
    <property type="entry name" value="PTEN_C2"/>
    <property type="match status" value="1"/>
</dbReference>
<dbReference type="Gene3D" id="1.10.510.10">
    <property type="entry name" value="Transferase(Phosphotransferase) domain 1"/>
    <property type="match status" value="1"/>
</dbReference>
<evidence type="ECO:0000256" key="17">
    <source>
        <dbReference type="ARBA" id="ARBA00023034"/>
    </source>
</evidence>
<evidence type="ECO:0000256" key="18">
    <source>
        <dbReference type="ARBA" id="ARBA00023306"/>
    </source>
</evidence>
<dbReference type="InterPro" id="IPR000719">
    <property type="entry name" value="Prot_kinase_dom"/>
</dbReference>
<dbReference type="PROSITE" id="PS51181">
    <property type="entry name" value="PPASE_TENSIN"/>
    <property type="match status" value="1"/>
</dbReference>
<dbReference type="GO" id="GO:0030136">
    <property type="term" value="C:clathrin-coated vesicle"/>
    <property type="evidence" value="ECO:0007669"/>
    <property type="project" value="UniProtKB-SubCell"/>
</dbReference>
<keyword evidence="16" id="KW-0007">Acetylation</keyword>
<dbReference type="GO" id="GO:0005524">
    <property type="term" value="F:ATP binding"/>
    <property type="evidence" value="ECO:0007669"/>
    <property type="project" value="UniProtKB-KW"/>
</dbReference>
<dbReference type="GO" id="GO:2000369">
    <property type="term" value="P:regulation of clathrin-dependent endocytosis"/>
    <property type="evidence" value="ECO:0007669"/>
    <property type="project" value="TreeGrafter"/>
</dbReference>
<dbReference type="Gene3D" id="2.60.40.1110">
    <property type="match status" value="1"/>
</dbReference>
<dbReference type="Proteomes" id="UP001318040">
    <property type="component" value="Chromosome 44"/>
</dbReference>
<organism evidence="30 31">
    <name type="scientific">Petromyzon marinus</name>
    <name type="common">Sea lamprey</name>
    <dbReference type="NCBI Taxonomy" id="7757"/>
    <lineage>
        <taxon>Eukaryota</taxon>
        <taxon>Metazoa</taxon>
        <taxon>Chordata</taxon>
        <taxon>Craniata</taxon>
        <taxon>Vertebrata</taxon>
        <taxon>Cyclostomata</taxon>
        <taxon>Hyperoartia</taxon>
        <taxon>Petromyzontiformes</taxon>
        <taxon>Petromyzontidae</taxon>
        <taxon>Petromyzon</taxon>
    </lineage>
</organism>
<feature type="compositionally biased region" description="Polar residues" evidence="25">
    <location>
        <begin position="1040"/>
        <end position="1049"/>
    </location>
</feature>
<feature type="domain" description="Protein kinase" evidence="26">
    <location>
        <begin position="34"/>
        <end position="320"/>
    </location>
</feature>
<evidence type="ECO:0000256" key="20">
    <source>
        <dbReference type="ARBA" id="ARBA00047899"/>
    </source>
</evidence>
<evidence type="ECO:0000256" key="8">
    <source>
        <dbReference type="ARBA" id="ARBA00022490"/>
    </source>
</evidence>
<dbReference type="InterPro" id="IPR029021">
    <property type="entry name" value="Prot-tyrosine_phosphatase-like"/>
</dbReference>
<evidence type="ECO:0000256" key="13">
    <source>
        <dbReference type="ARBA" id="ARBA00022777"/>
    </source>
</evidence>
<feature type="region of interest" description="Disordered" evidence="25">
    <location>
        <begin position="997"/>
        <end position="1154"/>
    </location>
</feature>
<evidence type="ECO:0000256" key="14">
    <source>
        <dbReference type="ARBA" id="ARBA00022840"/>
    </source>
</evidence>
<evidence type="ECO:0000259" key="28">
    <source>
        <dbReference type="PROSITE" id="PS51181"/>
    </source>
</evidence>
<evidence type="ECO:0000259" key="27">
    <source>
        <dbReference type="PROSITE" id="PS50076"/>
    </source>
</evidence>
<dbReference type="InterPro" id="IPR014020">
    <property type="entry name" value="Tensin_C2-dom"/>
</dbReference>
<feature type="domain" description="J" evidence="27">
    <location>
        <begin position="1253"/>
        <end position="1317"/>
    </location>
</feature>
<evidence type="ECO:0000256" key="10">
    <source>
        <dbReference type="ARBA" id="ARBA00022553"/>
    </source>
</evidence>
<dbReference type="InterPro" id="IPR011009">
    <property type="entry name" value="Kinase-like_dom_sf"/>
</dbReference>
<comment type="catalytic activity">
    <reaction evidence="21">
        <text>L-seryl-[protein] + ATP = O-phospho-L-seryl-[protein] + ADP + H(+)</text>
        <dbReference type="Rhea" id="RHEA:17989"/>
        <dbReference type="Rhea" id="RHEA-COMP:9863"/>
        <dbReference type="Rhea" id="RHEA-COMP:11604"/>
        <dbReference type="ChEBI" id="CHEBI:15378"/>
        <dbReference type="ChEBI" id="CHEBI:29999"/>
        <dbReference type="ChEBI" id="CHEBI:30616"/>
        <dbReference type="ChEBI" id="CHEBI:83421"/>
        <dbReference type="ChEBI" id="CHEBI:456216"/>
        <dbReference type="EC" id="2.7.11.1"/>
    </reaction>
</comment>
<evidence type="ECO:0000256" key="2">
    <source>
        <dbReference type="ARBA" id="ARBA00004246"/>
    </source>
</evidence>
<feature type="compositionally biased region" description="Low complexity" evidence="25">
    <location>
        <begin position="1064"/>
        <end position="1077"/>
    </location>
</feature>
<dbReference type="PANTHER" id="PTHR22967">
    <property type="entry name" value="SERINE/THREONINE PROTEIN KINASE"/>
    <property type="match status" value="1"/>
</dbReference>
<dbReference type="PROSITE" id="PS51182">
    <property type="entry name" value="C2_TENSIN"/>
    <property type="match status" value="1"/>
</dbReference>
<feature type="domain" description="C2 tensin-type" evidence="29">
    <location>
        <begin position="570"/>
        <end position="708"/>
    </location>
</feature>
<proteinExistence type="inferred from homology"/>
<comment type="similarity">
    <text evidence="5">Belongs to the protein kinase superfamily. AGC Ser/Thr protein kinase family. PKC subfamily.</text>
</comment>
<evidence type="ECO:0000256" key="21">
    <source>
        <dbReference type="ARBA" id="ARBA00048679"/>
    </source>
</evidence>
<keyword evidence="30" id="KW-1185">Reference proteome</keyword>
<evidence type="ECO:0000256" key="1">
    <source>
        <dbReference type="ARBA" id="ARBA00004132"/>
    </source>
</evidence>
<evidence type="ECO:0000256" key="23">
    <source>
        <dbReference type="ARBA" id="ARBA00068393"/>
    </source>
</evidence>
<dbReference type="Gene3D" id="1.10.287.110">
    <property type="entry name" value="DnaJ domain"/>
    <property type="match status" value="1"/>
</dbReference>
<dbReference type="CDD" id="cd14036">
    <property type="entry name" value="STKc_GAK"/>
    <property type="match status" value="1"/>
</dbReference>
<evidence type="ECO:0000256" key="25">
    <source>
        <dbReference type="SAM" id="MobiDB-lite"/>
    </source>
</evidence>
<dbReference type="PROSITE" id="PS50011">
    <property type="entry name" value="PROTEIN_KINASE_DOM"/>
    <property type="match status" value="1"/>
</dbReference>
<evidence type="ECO:0000256" key="19">
    <source>
        <dbReference type="ARBA" id="ARBA00023329"/>
    </source>
</evidence>
<feature type="compositionally biased region" description="Low complexity" evidence="25">
    <location>
        <begin position="1091"/>
        <end position="1148"/>
    </location>
</feature>
<evidence type="ECO:0000259" key="29">
    <source>
        <dbReference type="PROSITE" id="PS51182"/>
    </source>
</evidence>
<keyword evidence="15" id="KW-0965">Cell junction</keyword>
<dbReference type="GO" id="GO:0035612">
    <property type="term" value="F:AP-2 adaptor complex binding"/>
    <property type="evidence" value="ECO:0007669"/>
    <property type="project" value="TreeGrafter"/>
</dbReference>
<feature type="domain" description="Phosphatase tensin-type" evidence="28">
    <location>
        <begin position="397"/>
        <end position="564"/>
    </location>
</feature>
<keyword evidence="11" id="KW-0808">Transferase</keyword>
<gene>
    <name evidence="31" type="primary">LOC116951930</name>
</gene>
<dbReference type="InterPro" id="IPR035892">
    <property type="entry name" value="C2_domain_sf"/>
</dbReference>
<dbReference type="GO" id="GO:0048471">
    <property type="term" value="C:perinuclear region of cytoplasm"/>
    <property type="evidence" value="ECO:0007669"/>
    <property type="project" value="UniProtKB-SubCell"/>
</dbReference>
<feature type="compositionally biased region" description="Polar residues" evidence="25">
    <location>
        <begin position="1019"/>
        <end position="1028"/>
    </location>
</feature>
<evidence type="ECO:0000256" key="6">
    <source>
        <dbReference type="ARBA" id="ARBA00012513"/>
    </source>
</evidence>
<dbReference type="FunFam" id="1.10.287.110:FF:000002">
    <property type="entry name" value="putative tyrosine-protein phosphatase auxilin isoform X2"/>
    <property type="match status" value="1"/>
</dbReference>
<dbReference type="GO" id="GO:0004674">
    <property type="term" value="F:protein serine/threonine kinase activity"/>
    <property type="evidence" value="ECO:0007669"/>
    <property type="project" value="UniProtKB-KW"/>
</dbReference>
<accession>A0AAJ7XB32</accession>
<keyword evidence="14" id="KW-0067">ATP-binding</keyword>
<evidence type="ECO:0000256" key="11">
    <source>
        <dbReference type="ARBA" id="ARBA00022679"/>
    </source>
</evidence>
<evidence type="ECO:0000313" key="30">
    <source>
        <dbReference type="Proteomes" id="UP001318040"/>
    </source>
</evidence>
<dbReference type="InterPro" id="IPR029023">
    <property type="entry name" value="Tensin_phosphatase"/>
</dbReference>
<evidence type="ECO:0000256" key="5">
    <source>
        <dbReference type="ARBA" id="ARBA00005490"/>
    </source>
</evidence>
<dbReference type="PROSITE" id="PS50076">
    <property type="entry name" value="DNAJ_2"/>
    <property type="match status" value="1"/>
</dbReference>
<feature type="region of interest" description="Disordered" evidence="25">
    <location>
        <begin position="710"/>
        <end position="734"/>
    </location>
</feature>
<name>A0AAJ7XB32_PETMA</name>
<evidence type="ECO:0000256" key="16">
    <source>
        <dbReference type="ARBA" id="ARBA00022990"/>
    </source>
</evidence>
<evidence type="ECO:0000256" key="22">
    <source>
        <dbReference type="ARBA" id="ARBA00054326"/>
    </source>
</evidence>
<dbReference type="RefSeq" id="XP_032826688.1">
    <property type="nucleotide sequence ID" value="XM_032970797.1"/>
</dbReference>
<keyword evidence="7" id="KW-0488">Methylation</keyword>
<dbReference type="PANTHER" id="PTHR22967:SF105">
    <property type="entry name" value="CYCLIN-G-ASSOCIATED KINASE"/>
    <property type="match status" value="1"/>
</dbReference>
<feature type="compositionally biased region" description="Polar residues" evidence="25">
    <location>
        <begin position="1079"/>
        <end position="1090"/>
    </location>
</feature>
<dbReference type="SUPFAM" id="SSF49562">
    <property type="entry name" value="C2 domain (Calcium/lipid-binding domain, CaLB)"/>
    <property type="match status" value="1"/>
</dbReference>
<dbReference type="GO" id="GO:0045747">
    <property type="term" value="P:positive regulation of Notch signaling pathway"/>
    <property type="evidence" value="ECO:0007669"/>
    <property type="project" value="TreeGrafter"/>
</dbReference>
<dbReference type="Pfam" id="PF00069">
    <property type="entry name" value="Pkinase"/>
    <property type="match status" value="1"/>
</dbReference>
<dbReference type="FunFam" id="3.90.190.10:FF:000008">
    <property type="entry name" value="putative tyrosine-protein phosphatase auxilin isoform X2"/>
    <property type="match status" value="1"/>
</dbReference>
<evidence type="ECO:0000256" key="3">
    <source>
        <dbReference type="ARBA" id="ARBA00004556"/>
    </source>
</evidence>
<dbReference type="Pfam" id="PF10409">
    <property type="entry name" value="PTEN_C2"/>
    <property type="match status" value="1"/>
</dbReference>
<keyword evidence="18" id="KW-0131">Cell cycle</keyword>
<dbReference type="PROSITE" id="PS00108">
    <property type="entry name" value="PROTEIN_KINASE_ST"/>
    <property type="match status" value="1"/>
</dbReference>
<evidence type="ECO:0000256" key="4">
    <source>
        <dbReference type="ARBA" id="ARBA00004601"/>
    </source>
</evidence>
<keyword evidence="9" id="KW-0723">Serine/threonine-protein kinase</keyword>
<dbReference type="FunFam" id="2.60.40.1110:FF:000001">
    <property type="entry name" value="cyclin-G-associated kinase isoform X2"/>
    <property type="match status" value="1"/>
</dbReference>
<sequence length="1317" mass="142643">MSILQSAFDFFGGSAARDEKDFVGNTVELGKQKLRVKAVLAEGGFAFVYEAQDVGNGKEYALKRLLSDEEERSKAIIQEVHLMKKVSGHPNIVQFSSAASISKEESDTGRAEFLILTELCKGQLSDGLKRVELRGPVPCNTIIKVFYQACRAVQHLHRLKPPVIHRDLKVENLLLSSQGNVKLCDFGSATTVCHYPDYSWSAQKRAEVEEEIMRNTTPMYRTPEMLDLYSNLPITEKQDIWALGCVLYLLCFQEHPFEDGAKLRIINGNFSIPPGDTRYAALHPLIRSMLKVHPDERPGIAEVIAQLQEIATARAVNPKLPITELFDGGGSLGIGISPSVTANFQPAPELRMEPHGPPSSEGDPQQAGGLLDIMKGGAGRLFSNIKDTSSKVIQSVTSTSYTKGDLDISYITTRVAVMSYPAEGVESAFKNHIEDVRAYLDSRHPDHYAVFNLCQRGYRPARFHNRVSEYAFPTRRAPNLGCLYTFCKDLLVWLKQDPKNICVVHCLDGRAVSAVAVCSFLCFCRLFSTAEAALYMYSLRRCPPGIWPSHKRYIEYVCDMVADEPIIPHGKPVCLRSVTLSPVPLFNKQRNGCRPFCEVYVGEERILTTSQEYDKMRDFQVEDKKAVIPMGVTVSGDILIIMYHARSTLGGRLQAKMTSMKVFQIQFHTGFIPRNATSIKFSKYDLDACDIQEKYPELFQVVLELEVEPRDRPSPHPAQPWESFSARGLTPKPLFSSRDEQISTLASFGKPELPREPGSGTQYDSGSPAQNSSAVEPDKPGSSNSHSSAAWEQHRGEEAEALCSDGEGSDGEAYVDSVEGVAPAEDRHGAENLFDADFTSATPPASQPEAPAPTVDLLGLGTHDGSPSAAAATSQMKASGSNADLLSDLFAGEQQRRQHVTETATADLLGGGGGGVADSEGFFSESVPVAPPSQPSVQSPPQDSGGVFDPFSLGPTPSVVTGDLFGGFLSPNAPLVHSAHGSNSDLFSLGGFAPPAVAKTPEPGKPDLIGGWDMGPPASTASVPSQPWSAGGQPAAGASTGVTGSSTAAPQPGKPKTFDPFAELASLGSGLPAGGNLFSPKQSPHPASNHQPRPGQPQGPAAAAVAAAAAATAPGAGQPKLSTAPSTTRAPPTPTWQPQQQQQQQAPAKPNYNVNLGSVIGGREDRGKRAAGFGARPKVLESDFEDLLSKQGFSSAGGKDRRQPRTIKEMMKEEMAKDMDPEKLKLLEWIEGKERNIRALLSTLQTVLWEGESKWRPVTMADLVTAGQVKRVYRKAVLIVHPDKATGQPYEQYAKMIFMELNDAWAEFENQGQRSLM</sequence>
<keyword evidence="13" id="KW-0418">Kinase</keyword>
<evidence type="ECO:0000313" key="31">
    <source>
        <dbReference type="RefSeq" id="XP_032826688.1"/>
    </source>
</evidence>
<evidence type="ECO:0000256" key="9">
    <source>
        <dbReference type="ARBA" id="ARBA00022527"/>
    </source>
</evidence>
<evidence type="ECO:0000256" key="7">
    <source>
        <dbReference type="ARBA" id="ARBA00022481"/>
    </source>
</evidence>
<keyword evidence="12" id="KW-0547">Nucleotide-binding</keyword>
<keyword evidence="17" id="KW-0333">Golgi apparatus</keyword>
<keyword evidence="8" id="KW-0963">Cytoplasm</keyword>
<keyword evidence="19" id="KW-0968">Cytoplasmic vesicle</keyword>
<reference evidence="31" key="1">
    <citation type="submission" date="2025-08" db="UniProtKB">
        <authorList>
            <consortium name="RefSeq"/>
        </authorList>
    </citation>
    <scope>IDENTIFICATION</scope>
    <source>
        <tissue evidence="31">Sperm</tissue>
    </source>
</reference>
<feature type="region of interest" description="Disordered" evidence="25">
    <location>
        <begin position="748"/>
        <end position="878"/>
    </location>
</feature>
<dbReference type="GO" id="GO:0005794">
    <property type="term" value="C:Golgi apparatus"/>
    <property type="evidence" value="ECO:0007669"/>
    <property type="project" value="UniProtKB-SubCell"/>
</dbReference>
<comment type="subcellular location">
    <subcellularLocation>
        <location evidence="2">Cell junction</location>
        <location evidence="2">Focal adhesion</location>
    </subcellularLocation>
    <subcellularLocation>
        <location evidence="3">Cytoplasm</location>
        <location evidence="3">Perinuclear region</location>
    </subcellularLocation>
    <subcellularLocation>
        <location evidence="1">Cytoplasmic vesicle</location>
        <location evidence="1">Clathrin-coated vesicle</location>
    </subcellularLocation>
    <subcellularLocation>
        <location evidence="4">Golgi apparatus</location>
        <location evidence="4">trans-Golgi network</location>
    </subcellularLocation>
</comment>
<feature type="compositionally biased region" description="Polar residues" evidence="25">
    <location>
        <begin position="759"/>
        <end position="774"/>
    </location>
</feature>
<dbReference type="InterPro" id="IPR008271">
    <property type="entry name" value="Ser/Thr_kinase_AS"/>
</dbReference>
<dbReference type="KEGG" id="pmrn:116951930"/>
<dbReference type="Gene3D" id="3.90.190.10">
    <property type="entry name" value="Protein tyrosine phosphatase superfamily"/>
    <property type="match status" value="1"/>
</dbReference>
<dbReference type="CDD" id="cd06257">
    <property type="entry name" value="DnaJ"/>
    <property type="match status" value="1"/>
</dbReference>
<dbReference type="SUPFAM" id="SSF46565">
    <property type="entry name" value="Chaperone J-domain"/>
    <property type="match status" value="1"/>
</dbReference>
<evidence type="ECO:0000259" key="26">
    <source>
        <dbReference type="PROSITE" id="PS50011"/>
    </source>
</evidence>
<comment type="catalytic activity">
    <reaction evidence="20">
        <text>L-threonyl-[protein] + ATP = O-phospho-L-threonyl-[protein] + ADP + H(+)</text>
        <dbReference type="Rhea" id="RHEA:46608"/>
        <dbReference type="Rhea" id="RHEA-COMP:11060"/>
        <dbReference type="Rhea" id="RHEA-COMP:11605"/>
        <dbReference type="ChEBI" id="CHEBI:15378"/>
        <dbReference type="ChEBI" id="CHEBI:30013"/>
        <dbReference type="ChEBI" id="CHEBI:30616"/>
        <dbReference type="ChEBI" id="CHEBI:61977"/>
        <dbReference type="ChEBI" id="CHEBI:456216"/>
        <dbReference type="EC" id="2.7.11.1"/>
    </reaction>
</comment>
<dbReference type="SMART" id="SM00220">
    <property type="entry name" value="S_TKc"/>
    <property type="match status" value="1"/>
</dbReference>
<feature type="compositionally biased region" description="Polar residues" evidence="25">
    <location>
        <begin position="781"/>
        <end position="790"/>
    </location>
</feature>